<evidence type="ECO:0000313" key="3">
    <source>
        <dbReference type="Proteomes" id="UP001162131"/>
    </source>
</evidence>
<dbReference type="AlphaFoldDB" id="A0AAU9IAL0"/>
<organism evidence="2 3">
    <name type="scientific">Blepharisma stoltei</name>
    <dbReference type="NCBI Taxonomy" id="1481888"/>
    <lineage>
        <taxon>Eukaryota</taxon>
        <taxon>Sar</taxon>
        <taxon>Alveolata</taxon>
        <taxon>Ciliophora</taxon>
        <taxon>Postciliodesmatophora</taxon>
        <taxon>Heterotrichea</taxon>
        <taxon>Heterotrichida</taxon>
        <taxon>Blepharismidae</taxon>
        <taxon>Blepharisma</taxon>
    </lineage>
</organism>
<sequence length="337" mass="37782">MEEEIDIKASVGKYTEDIELHNDLEILATKEHFFTRYKLHKVKCWHIPGVVVVGTELTFINHSTGELLSPGPHIGYALDDTKVTSAELLLDLDEFVIELSGRAKTSIDFIHFRTNKGKYAEFGNPWAVGQFRYKLPRNHAILSLIVGIGQTLQYLSVQPIPIEAAPVEQSISQLSPTSNRSPTIIIKSQYFGVEKSTAIIVDDFFALNLHDHVKNKTSKIIGINLISGAKIYGMEVVYSMNQRIVMSNYNMGNAVNIKKGVRDAFQIEEQDFLVEVIGTKDSKGISSLCFVTQNDKRFYYGKQKGEQFSIHSEGLEIVAIRGVFINTQVLGIMGYFA</sequence>
<dbReference type="PANTHER" id="PTHR46506">
    <property type="entry name" value="OS05G0143600 PROTEIN"/>
    <property type="match status" value="1"/>
</dbReference>
<protein>
    <recommendedName>
        <fullName evidence="1">Jacalin-type lectin domain-containing protein</fullName>
    </recommendedName>
</protein>
<comment type="caution">
    <text evidence="2">The sequence shown here is derived from an EMBL/GenBank/DDBJ whole genome shotgun (WGS) entry which is preliminary data.</text>
</comment>
<name>A0AAU9IAL0_9CILI</name>
<feature type="domain" description="Jacalin-type lectin" evidence="1">
    <location>
        <begin position="218"/>
        <end position="322"/>
    </location>
</feature>
<proteinExistence type="predicted"/>
<dbReference type="Proteomes" id="UP001162131">
    <property type="component" value="Unassembled WGS sequence"/>
</dbReference>
<reference evidence="2" key="1">
    <citation type="submission" date="2021-09" db="EMBL/GenBank/DDBJ databases">
        <authorList>
            <consortium name="AG Swart"/>
            <person name="Singh M."/>
            <person name="Singh A."/>
            <person name="Seah K."/>
            <person name="Emmerich C."/>
        </authorList>
    </citation>
    <scope>NUCLEOTIDE SEQUENCE</scope>
    <source>
        <strain evidence="2">ATCC30299</strain>
    </source>
</reference>
<dbReference type="SUPFAM" id="SSF51101">
    <property type="entry name" value="Mannose-binding lectins"/>
    <property type="match status" value="2"/>
</dbReference>
<accession>A0AAU9IAL0</accession>
<dbReference type="Gene3D" id="2.100.10.30">
    <property type="entry name" value="Jacalin-like lectin domain"/>
    <property type="match status" value="2"/>
</dbReference>
<dbReference type="EMBL" id="CAJZBQ010000004">
    <property type="protein sequence ID" value="CAG9311491.1"/>
    <property type="molecule type" value="Genomic_DNA"/>
</dbReference>
<gene>
    <name evidence="2" type="ORF">BSTOLATCC_MIC3780</name>
</gene>
<evidence type="ECO:0000313" key="2">
    <source>
        <dbReference type="EMBL" id="CAG9311491.1"/>
    </source>
</evidence>
<dbReference type="InterPro" id="IPR001229">
    <property type="entry name" value="Jacalin-like_lectin_dom"/>
</dbReference>
<evidence type="ECO:0000259" key="1">
    <source>
        <dbReference type="Pfam" id="PF01419"/>
    </source>
</evidence>
<keyword evidence="3" id="KW-1185">Reference proteome</keyword>
<dbReference type="InterPro" id="IPR036404">
    <property type="entry name" value="Jacalin-like_lectin_dom_sf"/>
</dbReference>
<dbReference type="Pfam" id="PF01419">
    <property type="entry name" value="Jacalin"/>
    <property type="match status" value="1"/>
</dbReference>